<accession>A0ABW1TW99</accession>
<evidence type="ECO:0000259" key="7">
    <source>
        <dbReference type="Pfam" id="PF11846"/>
    </source>
</evidence>
<proteinExistence type="predicted"/>
<evidence type="ECO:0000313" key="9">
    <source>
        <dbReference type="Proteomes" id="UP001596270"/>
    </source>
</evidence>
<dbReference type="Pfam" id="PF11846">
    <property type="entry name" value="Wzy_C_2"/>
    <property type="match status" value="1"/>
</dbReference>
<evidence type="ECO:0000256" key="4">
    <source>
        <dbReference type="ARBA" id="ARBA00023136"/>
    </source>
</evidence>
<feature type="transmembrane region" description="Helical" evidence="5">
    <location>
        <begin position="130"/>
        <end position="154"/>
    </location>
</feature>
<feature type="transmembrane region" description="Helical" evidence="5">
    <location>
        <begin position="377"/>
        <end position="400"/>
    </location>
</feature>
<feature type="transmembrane region" description="Helical" evidence="5">
    <location>
        <begin position="206"/>
        <end position="239"/>
    </location>
</feature>
<protein>
    <submittedName>
        <fullName evidence="8">Wzy polymerase domain-containing protein</fullName>
    </submittedName>
</protein>
<keyword evidence="4 5" id="KW-0472">Membrane</keyword>
<keyword evidence="2 5" id="KW-0812">Transmembrane</keyword>
<evidence type="ECO:0000256" key="5">
    <source>
        <dbReference type="SAM" id="Phobius"/>
    </source>
</evidence>
<evidence type="ECO:0000313" key="8">
    <source>
        <dbReference type="EMBL" id="MFC6281607.1"/>
    </source>
</evidence>
<dbReference type="PANTHER" id="PTHR37422">
    <property type="entry name" value="TEICHURONIC ACID BIOSYNTHESIS PROTEIN TUAE"/>
    <property type="match status" value="1"/>
</dbReference>
<evidence type="ECO:0000259" key="6">
    <source>
        <dbReference type="Pfam" id="PF04932"/>
    </source>
</evidence>
<dbReference type="RefSeq" id="WP_371437221.1">
    <property type="nucleotide sequence ID" value="NZ_JBHSRS010000018.1"/>
</dbReference>
<feature type="domain" description="O-antigen ligase-related" evidence="6">
    <location>
        <begin position="210"/>
        <end position="357"/>
    </location>
</feature>
<comment type="caution">
    <text evidence="8">The sequence shown here is derived from an EMBL/GenBank/DDBJ whole genome shotgun (WGS) entry which is preliminary data.</text>
</comment>
<feature type="transmembrane region" description="Helical" evidence="5">
    <location>
        <begin position="16"/>
        <end position="35"/>
    </location>
</feature>
<dbReference type="InterPro" id="IPR051533">
    <property type="entry name" value="WaaL-like"/>
</dbReference>
<dbReference type="Proteomes" id="UP001596270">
    <property type="component" value="Unassembled WGS sequence"/>
</dbReference>
<feature type="transmembrane region" description="Helical" evidence="5">
    <location>
        <begin position="72"/>
        <end position="92"/>
    </location>
</feature>
<sequence length="605" mass="65838">MKASFNIHDPGKPAMLIYLVGFIFFGLPSLIGYGAIPLANFTAEALCVTGLALMLALAGLEASRNRKAPRELAVAIGAFALLAAAAVAQFFGLRQVQPDVSLVLLAYLFCAGLAVWVGWAVASGNYAEQWFAAAALGLVVAGVLAAFASIAQYFEVDARILLISPVSEAGRTFGFIRQPNHQGTFLNLGLIGLLVLQLRGAIKGWLWIVLSAILVFGIATTGSRTAILQIAFVSLSAAWFCRRNWRGMVRALWPLFLIALVWLALFLVSKSGGAEFYGAQKLGQTTSEGIGMRSAAWHETINMIAHHPLVGWGSMRYPAAFFLEGAGITVGVGMSHSHNLPLQLAVDFGLPLAIIFLSMLAFVVWRVRKRFATPHGFFAFVYLGCLLIHSFFEFPLWYAYFLLPTCWVLGSLTGNPAAQAADGVPDPTEHKSRYGFTVRATAACLIGALTLGVAMSMNRDYYSLTPVYAPGLASTQPERFRDAERVFWFRRFADFPKLQIEAVTPANADAYLRRAATIGCVMSEAWFQTGTVLALAQMGRVDEAKWILYIIHRMSNGKTEYYKKGVAASTLPAAAQLAAYLENPVPVPKATRTFEQTCYPPSMIN</sequence>
<feature type="domain" description="Virulence factor membrane-bound polymerase C-terminal" evidence="7">
    <location>
        <begin position="380"/>
        <end position="548"/>
    </location>
</feature>
<dbReference type="InterPro" id="IPR007016">
    <property type="entry name" value="O-antigen_ligase-rel_domated"/>
</dbReference>
<gene>
    <name evidence="8" type="ORF">ACFQND_10220</name>
</gene>
<reference evidence="9" key="1">
    <citation type="journal article" date="2019" name="Int. J. Syst. Evol. Microbiol.">
        <title>The Global Catalogue of Microorganisms (GCM) 10K type strain sequencing project: providing services to taxonomists for standard genome sequencing and annotation.</title>
        <authorList>
            <consortium name="The Broad Institute Genomics Platform"/>
            <consortium name="The Broad Institute Genome Sequencing Center for Infectious Disease"/>
            <person name="Wu L."/>
            <person name="Ma J."/>
        </authorList>
    </citation>
    <scope>NUCLEOTIDE SEQUENCE [LARGE SCALE GENOMIC DNA]</scope>
    <source>
        <strain evidence="9">CCUG 39402</strain>
    </source>
</reference>
<keyword evidence="3 5" id="KW-1133">Transmembrane helix</keyword>
<organism evidence="8 9">
    <name type="scientific">Polaromonas aquatica</name>
    <dbReference type="NCBI Taxonomy" id="332657"/>
    <lineage>
        <taxon>Bacteria</taxon>
        <taxon>Pseudomonadati</taxon>
        <taxon>Pseudomonadota</taxon>
        <taxon>Betaproteobacteria</taxon>
        <taxon>Burkholderiales</taxon>
        <taxon>Comamonadaceae</taxon>
        <taxon>Polaromonas</taxon>
    </lineage>
</organism>
<evidence type="ECO:0000256" key="2">
    <source>
        <dbReference type="ARBA" id="ARBA00022692"/>
    </source>
</evidence>
<keyword evidence="9" id="KW-1185">Reference proteome</keyword>
<name>A0ABW1TW99_9BURK</name>
<comment type="subcellular location">
    <subcellularLocation>
        <location evidence="1">Membrane</location>
        <topology evidence="1">Multi-pass membrane protein</topology>
    </subcellularLocation>
</comment>
<dbReference type="EMBL" id="JBHSRS010000018">
    <property type="protein sequence ID" value="MFC6281607.1"/>
    <property type="molecule type" value="Genomic_DNA"/>
</dbReference>
<dbReference type="InterPro" id="IPR021797">
    <property type="entry name" value="Wzy_C_2"/>
</dbReference>
<dbReference type="PANTHER" id="PTHR37422:SF13">
    <property type="entry name" value="LIPOPOLYSACCHARIDE BIOSYNTHESIS PROTEIN PA4999-RELATED"/>
    <property type="match status" value="1"/>
</dbReference>
<evidence type="ECO:0000256" key="3">
    <source>
        <dbReference type="ARBA" id="ARBA00022989"/>
    </source>
</evidence>
<dbReference type="Pfam" id="PF04932">
    <property type="entry name" value="Wzy_C"/>
    <property type="match status" value="1"/>
</dbReference>
<feature type="transmembrane region" description="Helical" evidence="5">
    <location>
        <begin position="41"/>
        <end position="60"/>
    </location>
</feature>
<feature type="transmembrane region" description="Helical" evidence="5">
    <location>
        <begin position="251"/>
        <end position="268"/>
    </location>
</feature>
<feature type="transmembrane region" description="Helical" evidence="5">
    <location>
        <begin position="104"/>
        <end position="123"/>
    </location>
</feature>
<evidence type="ECO:0000256" key="1">
    <source>
        <dbReference type="ARBA" id="ARBA00004141"/>
    </source>
</evidence>
<feature type="transmembrane region" description="Helical" evidence="5">
    <location>
        <begin position="344"/>
        <end position="365"/>
    </location>
</feature>
<feature type="transmembrane region" description="Helical" evidence="5">
    <location>
        <begin position="434"/>
        <end position="454"/>
    </location>
</feature>